<evidence type="ECO:0000313" key="1">
    <source>
        <dbReference type="EMBL" id="OGG44348.1"/>
    </source>
</evidence>
<dbReference type="AlphaFoldDB" id="A0A1F6C5I2"/>
<gene>
    <name evidence="1" type="ORF">A2841_01005</name>
</gene>
<comment type="caution">
    <text evidence="1">The sequence shown here is derived from an EMBL/GenBank/DDBJ whole genome shotgun (WGS) entry which is preliminary data.</text>
</comment>
<protein>
    <submittedName>
        <fullName evidence="1">Uncharacterized protein</fullName>
    </submittedName>
</protein>
<reference evidence="1 2" key="1">
    <citation type="journal article" date="2016" name="Nat. Commun.">
        <title>Thousands of microbial genomes shed light on interconnected biogeochemical processes in an aquifer system.</title>
        <authorList>
            <person name="Anantharaman K."/>
            <person name="Brown C.T."/>
            <person name="Hug L.A."/>
            <person name="Sharon I."/>
            <person name="Castelle C.J."/>
            <person name="Probst A.J."/>
            <person name="Thomas B.C."/>
            <person name="Singh A."/>
            <person name="Wilkins M.J."/>
            <person name="Karaoz U."/>
            <person name="Brodie E.L."/>
            <person name="Williams K.H."/>
            <person name="Hubbard S.S."/>
            <person name="Banfield J.F."/>
        </authorList>
    </citation>
    <scope>NUCLEOTIDE SEQUENCE [LARGE SCALE GENOMIC DNA]</scope>
</reference>
<organism evidence="1 2">
    <name type="scientific">Candidatus Kaiserbacteria bacterium RIFCSPHIGHO2_01_FULL_48_10</name>
    <dbReference type="NCBI Taxonomy" id="1798476"/>
    <lineage>
        <taxon>Bacteria</taxon>
        <taxon>Candidatus Kaiseribacteriota</taxon>
    </lineage>
</organism>
<sequence>MKFILLALALILCAGAALGFSFVLGEIYLSLSTIATTRGQVAAVEQQETLTRTAQLFASETGELQKELDAFIAHDADVVKAIETIELAAQREKVELAIASVAVGSVGTWKRHEPVRAVMSAKGSFASLAAFATALETLPRVARVEKFGIETTGTEWFGTFEVSFVKEKITPP</sequence>
<dbReference type="Proteomes" id="UP000178249">
    <property type="component" value="Unassembled WGS sequence"/>
</dbReference>
<proteinExistence type="predicted"/>
<dbReference type="Gene3D" id="3.30.70.60">
    <property type="match status" value="1"/>
</dbReference>
<accession>A0A1F6C5I2</accession>
<dbReference type="EMBL" id="MFKP01000011">
    <property type="protein sequence ID" value="OGG44348.1"/>
    <property type="molecule type" value="Genomic_DNA"/>
</dbReference>
<name>A0A1F6C5I2_9BACT</name>
<dbReference type="InterPro" id="IPR014717">
    <property type="entry name" value="Transl_elong_EF1B/ribsomal_bS6"/>
</dbReference>
<evidence type="ECO:0000313" key="2">
    <source>
        <dbReference type="Proteomes" id="UP000178249"/>
    </source>
</evidence>